<organism evidence="2 3">
    <name type="scientific">Parelaphostrongylus tenuis</name>
    <name type="common">Meningeal worm</name>
    <dbReference type="NCBI Taxonomy" id="148309"/>
    <lineage>
        <taxon>Eukaryota</taxon>
        <taxon>Metazoa</taxon>
        <taxon>Ecdysozoa</taxon>
        <taxon>Nematoda</taxon>
        <taxon>Chromadorea</taxon>
        <taxon>Rhabditida</taxon>
        <taxon>Rhabditina</taxon>
        <taxon>Rhabditomorpha</taxon>
        <taxon>Strongyloidea</taxon>
        <taxon>Metastrongylidae</taxon>
        <taxon>Parelaphostrongylus</taxon>
    </lineage>
</organism>
<dbReference type="GO" id="GO:0005654">
    <property type="term" value="C:nucleoplasm"/>
    <property type="evidence" value="ECO:0007669"/>
    <property type="project" value="TreeGrafter"/>
</dbReference>
<name>A0AAD5N750_PARTN</name>
<proteinExistence type="predicted"/>
<dbReference type="PANTHER" id="PTHR46588:SF1">
    <property type="entry name" value="SERINE_THREONINE_TYROSINE-INTERACTING PROTEIN"/>
    <property type="match status" value="1"/>
</dbReference>
<dbReference type="Gene3D" id="3.90.190.10">
    <property type="entry name" value="Protein tyrosine phosphatase superfamily"/>
    <property type="match status" value="1"/>
</dbReference>
<gene>
    <name evidence="2" type="ORF">KIN20_024011</name>
</gene>
<dbReference type="SUPFAM" id="SSF52799">
    <property type="entry name" value="(Phosphotyrosine protein) phosphatases II"/>
    <property type="match status" value="1"/>
</dbReference>
<dbReference type="GO" id="GO:0005737">
    <property type="term" value="C:cytoplasm"/>
    <property type="evidence" value="ECO:0007669"/>
    <property type="project" value="TreeGrafter"/>
</dbReference>
<comment type="caution">
    <text evidence="2">The sequence shown here is derived from an EMBL/GenBank/DDBJ whole genome shotgun (WGS) entry which is preliminary data.</text>
</comment>
<dbReference type="InterPro" id="IPR029021">
    <property type="entry name" value="Prot-tyrosine_phosphatase-like"/>
</dbReference>
<keyword evidence="3" id="KW-1185">Reference proteome</keyword>
<accession>A0AAD5N750</accession>
<feature type="region of interest" description="Disordered" evidence="1">
    <location>
        <begin position="1"/>
        <end position="27"/>
    </location>
</feature>
<reference evidence="2" key="1">
    <citation type="submission" date="2021-06" db="EMBL/GenBank/DDBJ databases">
        <title>Parelaphostrongylus tenuis whole genome reference sequence.</title>
        <authorList>
            <person name="Garwood T.J."/>
            <person name="Larsen P.A."/>
            <person name="Fountain-Jones N.M."/>
            <person name="Garbe J.R."/>
            <person name="Macchietto M.G."/>
            <person name="Kania S.A."/>
            <person name="Gerhold R.W."/>
            <person name="Richards J.E."/>
            <person name="Wolf T.M."/>
        </authorList>
    </citation>
    <scope>NUCLEOTIDE SEQUENCE</scope>
    <source>
        <strain evidence="2">MNPRO001-30</strain>
        <tissue evidence="2">Meninges</tissue>
    </source>
</reference>
<sequence length="293" mass="33427">MIVRRSRSHKGAIPLDSEQTKRSVSANISTSQQFTKTGCITPPRIMFVKPLQTSSRCLSHSLESSTTTIPSSLLVRDLSQETESSFCLTSSMPSNSTNSKPPSLTTMQVHEFLFLGNTETAMNTRYIYQKNVSYFVKISVNSNASTIRWSRLSTSVPQVTRELHSVMIVPYREEMPLEDLLKHFQAVNDLIGQARSKAKRVLVYSDDSLAVCQAFALAYNVQYYNLDFDRALTSFQRLNVKVKLNDFLRTALTKWADLCESNRKNKEITTTWRTDWDDRRPASDCAVRRIAWQ</sequence>
<evidence type="ECO:0000313" key="2">
    <source>
        <dbReference type="EMBL" id="KAJ1364026.1"/>
    </source>
</evidence>
<protein>
    <recommendedName>
        <fullName evidence="4">Tyrosine-protein phosphatase domain-containing protein</fullName>
    </recommendedName>
</protein>
<dbReference type="Proteomes" id="UP001196413">
    <property type="component" value="Unassembled WGS sequence"/>
</dbReference>
<dbReference type="GO" id="GO:1990444">
    <property type="term" value="F:F-box domain binding"/>
    <property type="evidence" value="ECO:0007669"/>
    <property type="project" value="TreeGrafter"/>
</dbReference>
<feature type="compositionally biased region" description="Basic residues" evidence="1">
    <location>
        <begin position="1"/>
        <end position="10"/>
    </location>
</feature>
<dbReference type="EMBL" id="JAHQIW010004850">
    <property type="protein sequence ID" value="KAJ1364026.1"/>
    <property type="molecule type" value="Genomic_DNA"/>
</dbReference>
<dbReference type="AlphaFoldDB" id="A0AAD5N750"/>
<evidence type="ECO:0000256" key="1">
    <source>
        <dbReference type="SAM" id="MobiDB-lite"/>
    </source>
</evidence>
<evidence type="ECO:0008006" key="4">
    <source>
        <dbReference type="Google" id="ProtNLM"/>
    </source>
</evidence>
<dbReference type="PANTHER" id="PTHR46588">
    <property type="entry name" value="SERINE/THREONINE/TYROSINE-INTERACTING PROTEIN"/>
    <property type="match status" value="1"/>
</dbReference>
<dbReference type="InterPro" id="IPR052449">
    <property type="entry name" value="STYX-Interacting_Phosphatase"/>
</dbReference>
<dbReference type="GO" id="GO:0070372">
    <property type="term" value="P:regulation of ERK1 and ERK2 cascade"/>
    <property type="evidence" value="ECO:0007669"/>
    <property type="project" value="TreeGrafter"/>
</dbReference>
<dbReference type="GO" id="GO:0062026">
    <property type="term" value="P:negative regulation of SCF-dependent proteasomal ubiquitin-dependent catabolic process"/>
    <property type="evidence" value="ECO:0007669"/>
    <property type="project" value="TreeGrafter"/>
</dbReference>
<evidence type="ECO:0000313" key="3">
    <source>
        <dbReference type="Proteomes" id="UP001196413"/>
    </source>
</evidence>